<dbReference type="GO" id="GO:0016747">
    <property type="term" value="F:acyltransferase activity, transferring groups other than amino-acyl groups"/>
    <property type="evidence" value="ECO:0007669"/>
    <property type="project" value="InterPro"/>
</dbReference>
<dbReference type="CDD" id="cd04301">
    <property type="entry name" value="NAT_SF"/>
    <property type="match status" value="1"/>
</dbReference>
<evidence type="ECO:0000313" key="3">
    <source>
        <dbReference type="Proteomes" id="UP000199126"/>
    </source>
</evidence>
<keyword evidence="2" id="KW-0808">Transferase</keyword>
<dbReference type="InterPro" id="IPR000182">
    <property type="entry name" value="GNAT_dom"/>
</dbReference>
<dbReference type="Gene3D" id="3.40.630.30">
    <property type="match status" value="1"/>
</dbReference>
<feature type="domain" description="N-acetyltransferase" evidence="1">
    <location>
        <begin position="82"/>
        <end position="240"/>
    </location>
</feature>
<dbReference type="AlphaFoldDB" id="A0A1H8VZT7"/>
<dbReference type="PROSITE" id="PS51186">
    <property type="entry name" value="GNAT"/>
    <property type="match status" value="1"/>
</dbReference>
<sequence length="243" mass="27638">MKAREKPKFESTVGKQIYDYVERNGAVKATEIDDYVNTNPEEFRHQLALLKRDGYLEEHDGKLRLALETGAAEQYATDDLDFVIRPAREEDLSGIIGAIRQVAAERTYIVAESVAEALDHEGALLRHNERESRVFFVATVDDEVVGWAHLTVPEFEKLRHTAELTVGVLEDYRGNGIGSHLVQRGLEWARSNGFEKVYQSLPATNQDAVSFLESQGWETEAIRQKHYKIGDDYVAEQMMAYLF</sequence>
<dbReference type="RefSeq" id="WP_089827454.1">
    <property type="nucleotide sequence ID" value="NZ_FODV01000021.1"/>
</dbReference>
<evidence type="ECO:0000259" key="1">
    <source>
        <dbReference type="PROSITE" id="PS51186"/>
    </source>
</evidence>
<reference evidence="3" key="1">
    <citation type="submission" date="2016-10" db="EMBL/GenBank/DDBJ databases">
        <authorList>
            <person name="Varghese N."/>
            <person name="Submissions S."/>
        </authorList>
    </citation>
    <scope>NUCLEOTIDE SEQUENCE [LARGE SCALE GENOMIC DNA]</scope>
    <source>
        <strain evidence="3">CGMCC 1.10121</strain>
    </source>
</reference>
<name>A0A1H8VZT7_9EURY</name>
<dbReference type="OrthoDB" id="55684at2157"/>
<dbReference type="SUPFAM" id="SSF55729">
    <property type="entry name" value="Acyl-CoA N-acyltransferases (Nat)"/>
    <property type="match status" value="1"/>
</dbReference>
<dbReference type="EMBL" id="FODV01000021">
    <property type="protein sequence ID" value="SEP20911.1"/>
    <property type="molecule type" value="Genomic_DNA"/>
</dbReference>
<dbReference type="PANTHER" id="PTHR43072">
    <property type="entry name" value="N-ACETYLTRANSFERASE"/>
    <property type="match status" value="1"/>
</dbReference>
<keyword evidence="3" id="KW-1185">Reference proteome</keyword>
<organism evidence="2 3">
    <name type="scientific">Halogranum amylolyticum</name>
    <dbReference type="NCBI Taxonomy" id="660520"/>
    <lineage>
        <taxon>Archaea</taxon>
        <taxon>Methanobacteriati</taxon>
        <taxon>Methanobacteriota</taxon>
        <taxon>Stenosarchaea group</taxon>
        <taxon>Halobacteria</taxon>
        <taxon>Halobacteriales</taxon>
        <taxon>Haloferacaceae</taxon>
    </lineage>
</organism>
<dbReference type="PANTHER" id="PTHR43072:SF52">
    <property type="entry name" value="GCN5-RELATED N-ACETYLTRANSFERASE"/>
    <property type="match status" value="1"/>
</dbReference>
<dbReference type="InterPro" id="IPR016181">
    <property type="entry name" value="Acyl_CoA_acyltransferase"/>
</dbReference>
<protein>
    <submittedName>
        <fullName evidence="2">L-amino acid N-acyltransferase YncA</fullName>
    </submittedName>
</protein>
<dbReference type="Pfam" id="PF00583">
    <property type="entry name" value="Acetyltransf_1"/>
    <property type="match status" value="1"/>
</dbReference>
<evidence type="ECO:0000313" key="2">
    <source>
        <dbReference type="EMBL" id="SEP20911.1"/>
    </source>
</evidence>
<keyword evidence="2" id="KW-0012">Acyltransferase</keyword>
<gene>
    <name evidence="2" type="ORF">SAMN04487948_12171</name>
</gene>
<proteinExistence type="predicted"/>
<accession>A0A1H8VZT7</accession>
<dbReference type="Proteomes" id="UP000199126">
    <property type="component" value="Unassembled WGS sequence"/>
</dbReference>